<evidence type="ECO:0000256" key="1">
    <source>
        <dbReference type="SAM" id="Phobius"/>
    </source>
</evidence>
<keyword evidence="1" id="KW-0812">Transmembrane</keyword>
<accession>A0A5M9JB95</accession>
<evidence type="ECO:0000313" key="3">
    <source>
        <dbReference type="Proteomes" id="UP000322873"/>
    </source>
</evidence>
<keyword evidence="1" id="KW-0472">Membrane</keyword>
<dbReference type="EMBL" id="VICG01000012">
    <property type="protein sequence ID" value="KAA8566604.1"/>
    <property type="molecule type" value="Genomic_DNA"/>
</dbReference>
<keyword evidence="1" id="KW-1133">Transmembrane helix</keyword>
<sequence>MPICYVISTWRAIFWSPIRFYFHFLLLTIYQPRLIAGKGIFLFIRPLCVNKTSRLSLELPAAFTSSLGDLIEKSLRWARYVYSLLL</sequence>
<dbReference type="AlphaFoldDB" id="A0A5M9JB95"/>
<gene>
    <name evidence="2" type="ORF">EYC84_009150</name>
</gene>
<protein>
    <submittedName>
        <fullName evidence="2">Uncharacterized protein</fullName>
    </submittedName>
</protein>
<dbReference type="Proteomes" id="UP000322873">
    <property type="component" value="Unassembled WGS sequence"/>
</dbReference>
<evidence type="ECO:0000313" key="2">
    <source>
        <dbReference type="EMBL" id="KAA8566604.1"/>
    </source>
</evidence>
<keyword evidence="3" id="KW-1185">Reference proteome</keyword>
<comment type="caution">
    <text evidence="2">The sequence shown here is derived from an EMBL/GenBank/DDBJ whole genome shotgun (WGS) entry which is preliminary data.</text>
</comment>
<feature type="transmembrane region" description="Helical" evidence="1">
    <location>
        <begin position="20"/>
        <end position="44"/>
    </location>
</feature>
<reference evidence="2 3" key="1">
    <citation type="submission" date="2019-06" db="EMBL/GenBank/DDBJ databases">
        <title>Genome Sequence of the Brown Rot Fungal Pathogen Monilinia fructicola.</title>
        <authorList>
            <person name="De Miccolis Angelini R.M."/>
            <person name="Landi L."/>
            <person name="Abate D."/>
            <person name="Pollastro S."/>
            <person name="Romanazzi G."/>
            <person name="Faretra F."/>
        </authorList>
    </citation>
    <scope>NUCLEOTIDE SEQUENCE [LARGE SCALE GENOMIC DNA]</scope>
    <source>
        <strain evidence="2 3">Mfrc123</strain>
    </source>
</reference>
<organism evidence="2 3">
    <name type="scientific">Monilinia fructicola</name>
    <name type="common">Brown rot fungus</name>
    <name type="synonym">Ciboria fructicola</name>
    <dbReference type="NCBI Taxonomy" id="38448"/>
    <lineage>
        <taxon>Eukaryota</taxon>
        <taxon>Fungi</taxon>
        <taxon>Dikarya</taxon>
        <taxon>Ascomycota</taxon>
        <taxon>Pezizomycotina</taxon>
        <taxon>Leotiomycetes</taxon>
        <taxon>Helotiales</taxon>
        <taxon>Sclerotiniaceae</taxon>
        <taxon>Monilinia</taxon>
    </lineage>
</organism>
<name>A0A5M9JB95_MONFR</name>
<proteinExistence type="predicted"/>